<dbReference type="AlphaFoldDB" id="A0A4Q7MS08"/>
<dbReference type="OrthoDB" id="9889824at2"/>
<keyword evidence="1" id="KW-0472">Membrane</keyword>
<gene>
    <name evidence="2" type="ORF">EV199_3280</name>
</gene>
<dbReference type="RefSeq" id="WP_130541889.1">
    <property type="nucleotide sequence ID" value="NZ_CP042431.1"/>
</dbReference>
<feature type="transmembrane region" description="Helical" evidence="1">
    <location>
        <begin position="94"/>
        <end position="117"/>
    </location>
</feature>
<proteinExistence type="predicted"/>
<keyword evidence="1" id="KW-1133">Transmembrane helix</keyword>
<evidence type="ECO:0000256" key="1">
    <source>
        <dbReference type="SAM" id="Phobius"/>
    </source>
</evidence>
<keyword evidence="3" id="KW-1185">Reference proteome</keyword>
<protein>
    <submittedName>
        <fullName evidence="2">Uncharacterized protein</fullName>
    </submittedName>
</protein>
<keyword evidence="1" id="KW-0812">Transmembrane</keyword>
<evidence type="ECO:0000313" key="3">
    <source>
        <dbReference type="Proteomes" id="UP000293874"/>
    </source>
</evidence>
<dbReference type="Proteomes" id="UP000293874">
    <property type="component" value="Unassembled WGS sequence"/>
</dbReference>
<name>A0A4Q7MS08_9BACT</name>
<sequence length="119" mass="13919">MESNSMIDLRIHDLCKNKLKLGDSDAAIMSKCVQLMFAEERDLLLKHYSEIERKDRKEFEEALDLRVGLMVEQAYNLHKDLFEKKFPGVNNTDIMQWMFTYFAFVMGGVVAILLILLKK</sequence>
<dbReference type="EMBL" id="SGXA01000002">
    <property type="protein sequence ID" value="RZS71377.1"/>
    <property type="molecule type" value="Genomic_DNA"/>
</dbReference>
<organism evidence="2 3">
    <name type="scientific">Pseudobacter ginsenosidimutans</name>
    <dbReference type="NCBI Taxonomy" id="661488"/>
    <lineage>
        <taxon>Bacteria</taxon>
        <taxon>Pseudomonadati</taxon>
        <taxon>Bacteroidota</taxon>
        <taxon>Chitinophagia</taxon>
        <taxon>Chitinophagales</taxon>
        <taxon>Chitinophagaceae</taxon>
        <taxon>Pseudobacter</taxon>
    </lineage>
</organism>
<evidence type="ECO:0000313" key="2">
    <source>
        <dbReference type="EMBL" id="RZS71377.1"/>
    </source>
</evidence>
<comment type="caution">
    <text evidence="2">The sequence shown here is derived from an EMBL/GenBank/DDBJ whole genome shotgun (WGS) entry which is preliminary data.</text>
</comment>
<reference evidence="2 3" key="1">
    <citation type="submission" date="2019-02" db="EMBL/GenBank/DDBJ databases">
        <title>Genomic Encyclopedia of Type Strains, Phase IV (KMG-IV): sequencing the most valuable type-strain genomes for metagenomic binning, comparative biology and taxonomic classification.</title>
        <authorList>
            <person name="Goeker M."/>
        </authorList>
    </citation>
    <scope>NUCLEOTIDE SEQUENCE [LARGE SCALE GENOMIC DNA]</scope>
    <source>
        <strain evidence="2 3">DSM 18116</strain>
    </source>
</reference>
<accession>A0A4Q7MS08</accession>